<dbReference type="Proteomes" id="UP000444721">
    <property type="component" value="Unassembled WGS sequence"/>
</dbReference>
<dbReference type="VEuPathDB" id="AmoebaDB:NfTy_054990"/>
<protein>
    <submittedName>
        <fullName evidence="2">Uncharacterized protein</fullName>
    </submittedName>
</protein>
<dbReference type="VEuPathDB" id="AmoebaDB:NF0035920"/>
<dbReference type="RefSeq" id="XP_044564100.1">
    <property type="nucleotide sequence ID" value="XM_044704847.1"/>
</dbReference>
<dbReference type="AlphaFoldDB" id="A0A6A5BQI9"/>
<dbReference type="VEuPathDB" id="AmoebaDB:FDP41_001730"/>
<dbReference type="GeneID" id="68108948"/>
<feature type="compositionally biased region" description="Pro residues" evidence="1">
    <location>
        <begin position="96"/>
        <end position="114"/>
    </location>
</feature>
<dbReference type="EMBL" id="VFQX01000027">
    <property type="protein sequence ID" value="KAF0979387.1"/>
    <property type="molecule type" value="Genomic_DNA"/>
</dbReference>
<accession>A0A6A5BQI9</accession>
<proteinExistence type="predicted"/>
<comment type="caution">
    <text evidence="2">The sequence shown here is derived from an EMBL/GenBank/DDBJ whole genome shotgun (WGS) entry which is preliminary data.</text>
</comment>
<feature type="region of interest" description="Disordered" evidence="1">
    <location>
        <begin position="96"/>
        <end position="125"/>
    </location>
</feature>
<evidence type="ECO:0000313" key="3">
    <source>
        <dbReference type="Proteomes" id="UP000444721"/>
    </source>
</evidence>
<keyword evidence="3" id="KW-1185">Reference proteome</keyword>
<evidence type="ECO:0000256" key="1">
    <source>
        <dbReference type="SAM" id="MobiDB-lite"/>
    </source>
</evidence>
<name>A0A6A5BQI9_NAEFO</name>
<organism evidence="2 3">
    <name type="scientific">Naegleria fowleri</name>
    <name type="common">Brain eating amoeba</name>
    <dbReference type="NCBI Taxonomy" id="5763"/>
    <lineage>
        <taxon>Eukaryota</taxon>
        <taxon>Discoba</taxon>
        <taxon>Heterolobosea</taxon>
        <taxon>Tetramitia</taxon>
        <taxon>Eutetramitia</taxon>
        <taxon>Vahlkampfiidae</taxon>
        <taxon>Naegleria</taxon>
    </lineage>
</organism>
<gene>
    <name evidence="2" type="ORF">FDP41_001730</name>
</gene>
<evidence type="ECO:0000313" key="2">
    <source>
        <dbReference type="EMBL" id="KAF0979387.1"/>
    </source>
</evidence>
<sequence>MGYYWAYVMNSNFTWYSTWAEFKTQDDLVQMSSSVSAVNQFETGGFYAIAATCASSFTTMYPNGPETWEFTRSSVYDKIDMSVNYRSFKVCPRTFAPPQPPPLPTPKPIPPPSQPSSKPSYNGTARASDASKRFERFNWDGLMNRIVVVLAVCSHVIIN</sequence>
<reference evidence="2 3" key="1">
    <citation type="journal article" date="2019" name="Sci. Rep.">
        <title>Nanopore sequencing improves the draft genome of the human pathogenic amoeba Naegleria fowleri.</title>
        <authorList>
            <person name="Liechti N."/>
            <person name="Schurch N."/>
            <person name="Bruggmann R."/>
            <person name="Wittwer M."/>
        </authorList>
    </citation>
    <scope>NUCLEOTIDE SEQUENCE [LARGE SCALE GENOMIC DNA]</scope>
    <source>
        <strain evidence="2 3">ATCC 30894</strain>
    </source>
</reference>